<dbReference type="PANTHER" id="PTHR46534">
    <property type="entry name" value="IGGFC_BINDING DOMAIN-CONTAINING PROTEIN"/>
    <property type="match status" value="1"/>
</dbReference>
<dbReference type="Proteomes" id="UP001378956">
    <property type="component" value="Unassembled WGS sequence"/>
</dbReference>
<evidence type="ECO:0000256" key="1">
    <source>
        <dbReference type="SAM" id="SignalP"/>
    </source>
</evidence>
<dbReference type="Pfam" id="PF13585">
    <property type="entry name" value="CHU_C"/>
    <property type="match status" value="1"/>
</dbReference>
<dbReference type="InterPro" id="IPR035986">
    <property type="entry name" value="PKD_dom_sf"/>
</dbReference>
<feature type="chain" id="PRO_5046788925" evidence="1">
    <location>
        <begin position="23"/>
        <end position="739"/>
    </location>
</feature>
<dbReference type="InterPro" id="IPR035234">
    <property type="entry name" value="IgGFc-bd_N"/>
</dbReference>
<dbReference type="InterPro" id="IPR013783">
    <property type="entry name" value="Ig-like_fold"/>
</dbReference>
<dbReference type="CDD" id="cd00146">
    <property type="entry name" value="PKD"/>
    <property type="match status" value="1"/>
</dbReference>
<keyword evidence="4" id="KW-1185">Reference proteome</keyword>
<name>A0ABU8NLY1_9SPHI</name>
<accession>A0ABU8NLY1</accession>
<gene>
    <name evidence="3" type="ORF">WAE58_12525</name>
</gene>
<dbReference type="Pfam" id="PF18911">
    <property type="entry name" value="PKD_4"/>
    <property type="match status" value="1"/>
</dbReference>
<dbReference type="NCBIfam" id="TIGR04131">
    <property type="entry name" value="Bac_Flav_CTERM"/>
    <property type="match status" value="1"/>
</dbReference>
<feature type="domain" description="PKD" evidence="2">
    <location>
        <begin position="588"/>
        <end position="624"/>
    </location>
</feature>
<dbReference type="InterPro" id="IPR000601">
    <property type="entry name" value="PKD_dom"/>
</dbReference>
<dbReference type="InterPro" id="IPR022409">
    <property type="entry name" value="PKD/Chitinase_dom"/>
</dbReference>
<dbReference type="InterPro" id="IPR026341">
    <property type="entry name" value="T9SS_type_B"/>
</dbReference>
<dbReference type="PROSITE" id="PS50093">
    <property type="entry name" value="PKD"/>
    <property type="match status" value="1"/>
</dbReference>
<evidence type="ECO:0000313" key="4">
    <source>
        <dbReference type="Proteomes" id="UP001378956"/>
    </source>
</evidence>
<organism evidence="3 4">
    <name type="scientific">Pedobacter panaciterrae</name>
    <dbReference type="NCBI Taxonomy" id="363849"/>
    <lineage>
        <taxon>Bacteria</taxon>
        <taxon>Pseudomonadati</taxon>
        <taxon>Bacteroidota</taxon>
        <taxon>Sphingobacteriia</taxon>
        <taxon>Sphingobacteriales</taxon>
        <taxon>Sphingobacteriaceae</taxon>
        <taxon>Pedobacter</taxon>
    </lineage>
</organism>
<keyword evidence="1" id="KW-0732">Signal</keyword>
<dbReference type="RefSeq" id="WP_337716578.1">
    <property type="nucleotide sequence ID" value="NZ_JBBEUB010000003.1"/>
</dbReference>
<sequence length="739" mass="82704">MRIWRITLLTLIHLSFFLSIQAQNISNEGTDFWSVFPTHDPAFYLGLPKLANNTIYVSSKNNSEVTVTCGAWSQTKKIMANVVEPFLIPRADAYVDLKDINTVKVQKGIHITVTAGMPKVAVYSHIYAGRRSSASLILPTDALGQQYFSMNYTQNGNINDGAGRNYLAIVATEPNTKIIIHTREGKRSVSFNNAGEVYEYMPPDQRDLTGTIVEIDPLSPDNCNKRFAVFSGNTSVSIGKGSPDEDSRDPLYQQLYPPTSWGKNYSVVPFKDRKFLLRILAQEDNTRVDFNGGTFILNKGQFYESPSLLMESLFIKANKKISVAQYSLSQIWSSATNLEMLSDPDMVLLNPIEFNVKAITLFSSTKERISERYINVSMKTSVTSTFKIDGAAPENGTWSVIPSNPEYSCIQIRISNVSSTLTANDGFNAIAYGFGEKESYSYSAGTNLAADNYLLIHNQLTNTDSKNACVGQKSNFKIVLPYKALSITWDLEGYSPIDYTPEPQIIPTPDGPSYAYLYNRDFIFDELGKLKMQITAVRPNENNCLSAEIEYDFDFDINPVPTPIISLDPEGFVDSLISFTDLSNSNLTDKPLNKWLWDFGDDQVSTAQNPTHIYRKPGDFTVRFFTGRDDGCMSEVITKVIRIRTKINYDSTDICPPNAFSPNDDKINDTWIIDAIETYPDVTVEVFTRYGARIFFSSGYSVPFDGKFKGEALPVGTYYYIIDPNNGTKRVTGALTLLK</sequence>
<evidence type="ECO:0000259" key="2">
    <source>
        <dbReference type="PROSITE" id="PS50093"/>
    </source>
</evidence>
<comment type="caution">
    <text evidence="3">The sequence shown here is derived from an EMBL/GenBank/DDBJ whole genome shotgun (WGS) entry which is preliminary data.</text>
</comment>
<dbReference type="EMBL" id="JBBEUB010000003">
    <property type="protein sequence ID" value="MEJ2903259.1"/>
    <property type="molecule type" value="Genomic_DNA"/>
</dbReference>
<dbReference type="PANTHER" id="PTHR46534:SF1">
    <property type="entry name" value="IGGFC-BINDING PROTEIN N-TERMINAL DOMAIN-CONTAINING PROTEIN"/>
    <property type="match status" value="1"/>
</dbReference>
<evidence type="ECO:0000313" key="3">
    <source>
        <dbReference type="EMBL" id="MEJ2903259.1"/>
    </source>
</evidence>
<protein>
    <submittedName>
        <fullName evidence="3">Gliding motility-associated C-terminal domain-containing protein</fullName>
    </submittedName>
</protein>
<dbReference type="SMART" id="SM00089">
    <property type="entry name" value="PKD"/>
    <property type="match status" value="1"/>
</dbReference>
<reference evidence="3 4" key="1">
    <citation type="submission" date="2024-03" db="EMBL/GenBank/DDBJ databases">
        <title>Sequence of Lycoming College Course Isolates.</title>
        <authorList>
            <person name="Plotts O."/>
            <person name="Newman J."/>
        </authorList>
    </citation>
    <scope>NUCLEOTIDE SEQUENCE [LARGE SCALE GENOMIC DNA]</scope>
    <source>
        <strain evidence="3 4">CJB-3</strain>
    </source>
</reference>
<dbReference type="Pfam" id="PF17517">
    <property type="entry name" value="IgGFc_binding"/>
    <property type="match status" value="1"/>
</dbReference>
<proteinExistence type="predicted"/>
<dbReference type="SUPFAM" id="SSF49299">
    <property type="entry name" value="PKD domain"/>
    <property type="match status" value="1"/>
</dbReference>
<dbReference type="Gene3D" id="2.60.40.10">
    <property type="entry name" value="Immunoglobulins"/>
    <property type="match status" value="1"/>
</dbReference>
<feature type="signal peptide" evidence="1">
    <location>
        <begin position="1"/>
        <end position="22"/>
    </location>
</feature>